<dbReference type="OrthoDB" id="122912at2"/>
<proteinExistence type="predicted"/>
<dbReference type="InterPro" id="IPR004675">
    <property type="entry name" value="AhpD_core"/>
</dbReference>
<dbReference type="RefSeq" id="WP_134565926.1">
    <property type="nucleotide sequence ID" value="NZ_SOFP01000027.1"/>
</dbReference>
<gene>
    <name evidence="2" type="ORF">E3O19_05410</name>
</gene>
<reference evidence="2 3" key="1">
    <citation type="submission" date="2019-03" db="EMBL/GenBank/DDBJ databases">
        <title>Genomics of glacier-inhabiting Cryobacterium strains.</title>
        <authorList>
            <person name="Liu Q."/>
            <person name="Xin Y.-H."/>
        </authorList>
    </citation>
    <scope>NUCLEOTIDE SEQUENCE [LARGE SCALE GENOMIC DNA]</scope>
    <source>
        <strain evidence="2 3">MDT1-3</strain>
    </source>
</reference>
<dbReference type="EMBL" id="SOFP01000027">
    <property type="protein sequence ID" value="TFC17929.1"/>
    <property type="molecule type" value="Genomic_DNA"/>
</dbReference>
<comment type="caution">
    <text evidence="2">The sequence shown here is derived from an EMBL/GenBank/DDBJ whole genome shotgun (WGS) entry which is preliminary data.</text>
</comment>
<sequence length="187" mass="19371">MTAAAATTTRATLAPIQPETATGVAKELLDQVQKGLGLVPNMTKVMANSPALLKGYLALSSAVASGSLPAAVRERLAISTAQLNGCEYCLSAHTYIGRNIAKVDSTELDSARRAESSDPHVAALLKLSNTIAENAGDVDDDAIAAARTAGVTDPEIGELVANLALNILTNYFNVLANVENDWPVVGL</sequence>
<dbReference type="GO" id="GO:0051920">
    <property type="term" value="F:peroxiredoxin activity"/>
    <property type="evidence" value="ECO:0007669"/>
    <property type="project" value="InterPro"/>
</dbReference>
<dbReference type="InterPro" id="IPR003779">
    <property type="entry name" value="CMD-like"/>
</dbReference>
<dbReference type="SUPFAM" id="SSF69118">
    <property type="entry name" value="AhpD-like"/>
    <property type="match status" value="1"/>
</dbReference>
<dbReference type="PANTHER" id="PTHR35446">
    <property type="entry name" value="SI:CH211-175M2.5"/>
    <property type="match status" value="1"/>
</dbReference>
<evidence type="ECO:0000313" key="2">
    <source>
        <dbReference type="EMBL" id="TFC17929.1"/>
    </source>
</evidence>
<dbReference type="Pfam" id="PF02627">
    <property type="entry name" value="CMD"/>
    <property type="match status" value="1"/>
</dbReference>
<dbReference type="Proteomes" id="UP000298412">
    <property type="component" value="Unassembled WGS sequence"/>
</dbReference>
<keyword evidence="3" id="KW-1185">Reference proteome</keyword>
<evidence type="ECO:0000259" key="1">
    <source>
        <dbReference type="Pfam" id="PF02627"/>
    </source>
</evidence>
<dbReference type="NCBIfam" id="TIGR00778">
    <property type="entry name" value="ahpD_dom"/>
    <property type="match status" value="1"/>
</dbReference>
<dbReference type="PANTHER" id="PTHR35446:SF3">
    <property type="entry name" value="CMD DOMAIN-CONTAINING PROTEIN"/>
    <property type="match status" value="1"/>
</dbReference>
<protein>
    <submittedName>
        <fullName evidence="2">Carboxymuconolactone decarboxylase family protein</fullName>
    </submittedName>
</protein>
<dbReference type="AlphaFoldDB" id="A0A4V3IF92"/>
<accession>A0A4V3IF92</accession>
<feature type="domain" description="Carboxymuconolactone decarboxylase-like" evidence="1">
    <location>
        <begin position="50"/>
        <end position="119"/>
    </location>
</feature>
<organism evidence="2 3">
    <name type="scientific">Cryobacterium algoritolerans</name>
    <dbReference type="NCBI Taxonomy" id="1259184"/>
    <lineage>
        <taxon>Bacteria</taxon>
        <taxon>Bacillati</taxon>
        <taxon>Actinomycetota</taxon>
        <taxon>Actinomycetes</taxon>
        <taxon>Micrococcales</taxon>
        <taxon>Microbacteriaceae</taxon>
        <taxon>Cryobacterium</taxon>
    </lineage>
</organism>
<evidence type="ECO:0000313" key="3">
    <source>
        <dbReference type="Proteomes" id="UP000298412"/>
    </source>
</evidence>
<dbReference type="Gene3D" id="1.20.1290.10">
    <property type="entry name" value="AhpD-like"/>
    <property type="match status" value="1"/>
</dbReference>
<dbReference type="InterPro" id="IPR029032">
    <property type="entry name" value="AhpD-like"/>
</dbReference>
<name>A0A4V3IF92_9MICO</name>